<dbReference type="PANTHER" id="PTHR34154">
    <property type="entry name" value="ALKALI-SENSITIVE LINKAGE PROTEIN 1"/>
    <property type="match status" value="1"/>
</dbReference>
<keyword evidence="5" id="KW-1185">Reference proteome</keyword>
<keyword evidence="4" id="KW-0378">Hydrolase</keyword>
<dbReference type="InterPro" id="IPR024655">
    <property type="entry name" value="Asl1_glyco_hydro_catalytic"/>
</dbReference>
<feature type="region of interest" description="Disordered" evidence="1">
    <location>
        <begin position="53"/>
        <end position="97"/>
    </location>
</feature>
<protein>
    <submittedName>
        <fullName evidence="4">Glycosyl hydrolase catalytic core-domain-containing protein</fullName>
    </submittedName>
</protein>
<dbReference type="PANTHER" id="PTHR34154:SF13">
    <property type="entry name" value="ASL1-LIKE GLYCOSYL HYDROLASE CATALYTIC DOMAIN-CONTAINING PROTEIN"/>
    <property type="match status" value="1"/>
</dbReference>
<dbReference type="InterPro" id="IPR017853">
    <property type="entry name" value="GH"/>
</dbReference>
<accession>A0AAN7CG62</accession>
<feature type="compositionally biased region" description="Low complexity" evidence="1">
    <location>
        <begin position="133"/>
        <end position="151"/>
    </location>
</feature>
<feature type="chain" id="PRO_5042996676" evidence="2">
    <location>
        <begin position="21"/>
        <end position="421"/>
    </location>
</feature>
<dbReference type="Pfam" id="PF11790">
    <property type="entry name" value="Glyco_hydro_cc"/>
    <property type="match status" value="1"/>
</dbReference>
<gene>
    <name evidence="4" type="ORF">C8A03DRAFT_31596</name>
</gene>
<dbReference type="SUPFAM" id="SSF51445">
    <property type="entry name" value="(Trans)glycosidases"/>
    <property type="match status" value="1"/>
</dbReference>
<comment type="caution">
    <text evidence="4">The sequence shown here is derived from an EMBL/GenBank/DDBJ whole genome shotgun (WGS) entry which is preliminary data.</text>
</comment>
<reference evidence="4" key="2">
    <citation type="submission" date="2023-05" db="EMBL/GenBank/DDBJ databases">
        <authorList>
            <consortium name="Lawrence Berkeley National Laboratory"/>
            <person name="Steindorff A."/>
            <person name="Hensen N."/>
            <person name="Bonometti L."/>
            <person name="Westerberg I."/>
            <person name="Brannstrom I.O."/>
            <person name="Guillou S."/>
            <person name="Cros-Aarteil S."/>
            <person name="Calhoun S."/>
            <person name="Haridas S."/>
            <person name="Kuo A."/>
            <person name="Mondo S."/>
            <person name="Pangilinan J."/>
            <person name="Riley R."/>
            <person name="Labutti K."/>
            <person name="Andreopoulos B."/>
            <person name="Lipzen A."/>
            <person name="Chen C."/>
            <person name="Yanf M."/>
            <person name="Daum C."/>
            <person name="Ng V."/>
            <person name="Clum A."/>
            <person name="Ohm R."/>
            <person name="Martin F."/>
            <person name="Silar P."/>
            <person name="Natvig D."/>
            <person name="Lalanne C."/>
            <person name="Gautier V."/>
            <person name="Ament-Velasquez S.L."/>
            <person name="Kruys A."/>
            <person name="Hutchinson M.I."/>
            <person name="Powell A.J."/>
            <person name="Barry K."/>
            <person name="Miller A.N."/>
            <person name="Grigoriev I.V."/>
            <person name="Debuchy R."/>
            <person name="Gladieux P."/>
            <person name="Thoren M.H."/>
            <person name="Johannesson H."/>
        </authorList>
    </citation>
    <scope>NUCLEOTIDE SEQUENCE</scope>
    <source>
        <strain evidence="4">CBS 532.94</strain>
    </source>
</reference>
<feature type="signal peptide" evidence="2">
    <location>
        <begin position="1"/>
        <end position="20"/>
    </location>
</feature>
<feature type="compositionally biased region" description="Polar residues" evidence="1">
    <location>
        <begin position="56"/>
        <end position="68"/>
    </location>
</feature>
<evidence type="ECO:0000259" key="3">
    <source>
        <dbReference type="Pfam" id="PF11790"/>
    </source>
</evidence>
<dbReference type="GO" id="GO:0016787">
    <property type="term" value="F:hydrolase activity"/>
    <property type="evidence" value="ECO:0007669"/>
    <property type="project" value="UniProtKB-KW"/>
</dbReference>
<reference evidence="4" key="1">
    <citation type="journal article" date="2023" name="Mol. Phylogenet. Evol.">
        <title>Genome-scale phylogeny and comparative genomics of the fungal order Sordariales.</title>
        <authorList>
            <person name="Hensen N."/>
            <person name="Bonometti L."/>
            <person name="Westerberg I."/>
            <person name="Brannstrom I.O."/>
            <person name="Guillou S."/>
            <person name="Cros-Aarteil S."/>
            <person name="Calhoun S."/>
            <person name="Haridas S."/>
            <person name="Kuo A."/>
            <person name="Mondo S."/>
            <person name="Pangilinan J."/>
            <person name="Riley R."/>
            <person name="LaButti K."/>
            <person name="Andreopoulos B."/>
            <person name="Lipzen A."/>
            <person name="Chen C."/>
            <person name="Yan M."/>
            <person name="Daum C."/>
            <person name="Ng V."/>
            <person name="Clum A."/>
            <person name="Steindorff A."/>
            <person name="Ohm R.A."/>
            <person name="Martin F."/>
            <person name="Silar P."/>
            <person name="Natvig D.O."/>
            <person name="Lalanne C."/>
            <person name="Gautier V."/>
            <person name="Ament-Velasquez S.L."/>
            <person name="Kruys A."/>
            <person name="Hutchinson M.I."/>
            <person name="Powell A.J."/>
            <person name="Barry K."/>
            <person name="Miller A.N."/>
            <person name="Grigoriev I.V."/>
            <person name="Debuchy R."/>
            <person name="Gladieux P."/>
            <person name="Hiltunen Thoren M."/>
            <person name="Johannesson H."/>
        </authorList>
    </citation>
    <scope>NUCLEOTIDE SEQUENCE</scope>
    <source>
        <strain evidence="4">CBS 532.94</strain>
    </source>
</reference>
<proteinExistence type="predicted"/>
<dbReference type="InterPro" id="IPR053183">
    <property type="entry name" value="ASL1"/>
</dbReference>
<dbReference type="GO" id="GO:0071966">
    <property type="term" value="P:fungal-type cell wall polysaccharide metabolic process"/>
    <property type="evidence" value="ECO:0007669"/>
    <property type="project" value="TreeGrafter"/>
</dbReference>
<sequence>MYSKALIALAAACFVGQTVAAGPHRHGLQHARQKRALVTEVVTVTDWVTVTVTDGEPNTSDKAFYTNSRKLRPSKAKPQSTTSLLSAPPSPSSTVPTTTIISQVTSTTSVVEQSTPSLAAVASSSSEPQVENVPATTPISSPSAPSSGAQVSQSPTVAVAVAVPSSSSSAAASAPASVSTGSSGSTGGVGKRGLAYNNAALLSRFLSTGSKISWTYNWGQYDDSGTSLEFCPMMWGLKLDFAETWPGNAQKAIDAGSRCLFSFNEPDLDSQANMPAATAASKHMELMNPFTGKARIGSPAITNSGDPNQGVGWLSQFFDACKGNCTVDFIPIHIYGVDTNTFLAHTLNVYNTFKKPVWITEFAFTGSDDEINSQLETVIDQIETNSTFSFVERYSYFMVTDGSLVKGNSISTYGNTFAYGA</sequence>
<evidence type="ECO:0000256" key="1">
    <source>
        <dbReference type="SAM" id="MobiDB-lite"/>
    </source>
</evidence>
<feature type="compositionally biased region" description="Low complexity" evidence="1">
    <location>
        <begin position="78"/>
        <end position="97"/>
    </location>
</feature>
<dbReference type="EMBL" id="MU860043">
    <property type="protein sequence ID" value="KAK4240293.1"/>
    <property type="molecule type" value="Genomic_DNA"/>
</dbReference>
<evidence type="ECO:0000313" key="5">
    <source>
        <dbReference type="Proteomes" id="UP001303760"/>
    </source>
</evidence>
<dbReference type="GO" id="GO:0009277">
    <property type="term" value="C:fungal-type cell wall"/>
    <property type="evidence" value="ECO:0007669"/>
    <property type="project" value="TreeGrafter"/>
</dbReference>
<evidence type="ECO:0000256" key="2">
    <source>
        <dbReference type="SAM" id="SignalP"/>
    </source>
</evidence>
<dbReference type="AlphaFoldDB" id="A0AAN7CG62"/>
<dbReference type="Proteomes" id="UP001303760">
    <property type="component" value="Unassembled WGS sequence"/>
</dbReference>
<name>A0AAN7CG62_9PEZI</name>
<organism evidence="4 5">
    <name type="scientific">Achaetomium macrosporum</name>
    <dbReference type="NCBI Taxonomy" id="79813"/>
    <lineage>
        <taxon>Eukaryota</taxon>
        <taxon>Fungi</taxon>
        <taxon>Dikarya</taxon>
        <taxon>Ascomycota</taxon>
        <taxon>Pezizomycotina</taxon>
        <taxon>Sordariomycetes</taxon>
        <taxon>Sordariomycetidae</taxon>
        <taxon>Sordariales</taxon>
        <taxon>Chaetomiaceae</taxon>
        <taxon>Achaetomium</taxon>
    </lineage>
</organism>
<evidence type="ECO:0000313" key="4">
    <source>
        <dbReference type="EMBL" id="KAK4240293.1"/>
    </source>
</evidence>
<dbReference type="Gene3D" id="3.20.20.80">
    <property type="entry name" value="Glycosidases"/>
    <property type="match status" value="1"/>
</dbReference>
<feature type="domain" description="Asl1-like glycosyl hydrolase catalytic" evidence="3">
    <location>
        <begin position="193"/>
        <end position="414"/>
    </location>
</feature>
<feature type="region of interest" description="Disordered" evidence="1">
    <location>
        <begin position="119"/>
        <end position="151"/>
    </location>
</feature>
<keyword evidence="2" id="KW-0732">Signal</keyword>